<evidence type="ECO:0000256" key="7">
    <source>
        <dbReference type="ARBA" id="ARBA00022833"/>
    </source>
</evidence>
<dbReference type="PANTHER" id="PTHR37425:SF1">
    <property type="entry name" value="OUTER MEMBRANE PROTEIN"/>
    <property type="match status" value="1"/>
</dbReference>
<evidence type="ECO:0000256" key="2">
    <source>
        <dbReference type="ARBA" id="ARBA00004776"/>
    </source>
</evidence>
<accession>A0ABQ1HZ56</accession>
<evidence type="ECO:0000256" key="1">
    <source>
        <dbReference type="ARBA" id="ARBA00001947"/>
    </source>
</evidence>
<evidence type="ECO:0000313" key="12">
    <source>
        <dbReference type="EMBL" id="GGA99676.1"/>
    </source>
</evidence>
<keyword evidence="3" id="KW-0645">Protease</keyword>
<keyword evidence="9" id="KW-0961">Cell wall biogenesis/degradation</keyword>
<evidence type="ECO:0000256" key="9">
    <source>
        <dbReference type="ARBA" id="ARBA00023316"/>
    </source>
</evidence>
<dbReference type="SUPFAM" id="SSF55166">
    <property type="entry name" value="Hedgehog/DD-peptidase"/>
    <property type="match status" value="1"/>
</dbReference>
<comment type="pathway">
    <text evidence="2">Cell wall biogenesis; cell wall polysaccharide biosynthesis.</text>
</comment>
<dbReference type="CDD" id="cd14844">
    <property type="entry name" value="Zn-DD-carboxypeptidase_like"/>
    <property type="match status" value="1"/>
</dbReference>
<gene>
    <name evidence="12" type="primary">ycbK</name>
    <name evidence="12" type="ORF">GCM10007414_10930</name>
</gene>
<dbReference type="PANTHER" id="PTHR37425">
    <property type="match status" value="1"/>
</dbReference>
<organism evidence="12 13">
    <name type="scientific">Agarivorans gilvus</name>
    <dbReference type="NCBI Taxonomy" id="680279"/>
    <lineage>
        <taxon>Bacteria</taxon>
        <taxon>Pseudomonadati</taxon>
        <taxon>Pseudomonadota</taxon>
        <taxon>Gammaproteobacteria</taxon>
        <taxon>Alteromonadales</taxon>
        <taxon>Alteromonadaceae</taxon>
        <taxon>Agarivorans</taxon>
    </lineage>
</organism>
<evidence type="ECO:0000256" key="4">
    <source>
        <dbReference type="ARBA" id="ARBA00022723"/>
    </source>
</evidence>
<evidence type="ECO:0000313" key="13">
    <source>
        <dbReference type="Proteomes" id="UP000651977"/>
    </source>
</evidence>
<keyword evidence="13" id="KW-1185">Reference proteome</keyword>
<name>A0ABQ1HZ56_9ALTE</name>
<dbReference type="PROSITE" id="PS51318">
    <property type="entry name" value="TAT"/>
    <property type="match status" value="1"/>
</dbReference>
<dbReference type="InterPro" id="IPR006311">
    <property type="entry name" value="TAT_signal"/>
</dbReference>
<evidence type="ECO:0000256" key="10">
    <source>
        <dbReference type="ARBA" id="ARBA00093448"/>
    </source>
</evidence>
<evidence type="ECO:0000256" key="5">
    <source>
        <dbReference type="ARBA" id="ARBA00022729"/>
    </source>
</evidence>
<dbReference type="Pfam" id="PF05951">
    <property type="entry name" value="Peptidase_M15_2"/>
    <property type="match status" value="1"/>
</dbReference>
<evidence type="ECO:0000256" key="6">
    <source>
        <dbReference type="ARBA" id="ARBA00022801"/>
    </source>
</evidence>
<dbReference type="InterPro" id="IPR010275">
    <property type="entry name" value="MepK"/>
</dbReference>
<dbReference type="RefSeq" id="WP_188407322.1">
    <property type="nucleotide sequence ID" value="NZ_BMDY01000005.1"/>
</dbReference>
<keyword evidence="5" id="KW-0732">Signal</keyword>
<keyword evidence="6" id="KW-0378">Hydrolase</keyword>
<sequence length="191" mass="21354">MLDRNIKRRSFLVGLGAGLVGLSIPKSFASSAIARQFAEQTNKRFLNLTNLHTNESCEVCFWKNGQFQASQLSQLDELLRDFRRNEAIDMDRALYMQMDLLQVSLGGQQQFEIISGYRSPATNEMLRSKSNGVAKKSFHMTGQAVDLRVKGVELAKVHQAALDLALGGVGYYPRSGFIHLDTGRVRSWRGA</sequence>
<dbReference type="Gene3D" id="3.30.1380.10">
    <property type="match status" value="1"/>
</dbReference>
<reference evidence="13" key="1">
    <citation type="journal article" date="2019" name="Int. J. Syst. Evol. Microbiol.">
        <title>The Global Catalogue of Microorganisms (GCM) 10K type strain sequencing project: providing services to taxonomists for standard genome sequencing and annotation.</title>
        <authorList>
            <consortium name="The Broad Institute Genomics Platform"/>
            <consortium name="The Broad Institute Genome Sequencing Center for Infectious Disease"/>
            <person name="Wu L."/>
            <person name="Ma J."/>
        </authorList>
    </citation>
    <scope>NUCLEOTIDE SEQUENCE [LARGE SCALE GENOMIC DNA]</scope>
    <source>
        <strain evidence="13">CGMCC 1.10131</strain>
    </source>
</reference>
<keyword evidence="4" id="KW-0479">Metal-binding</keyword>
<dbReference type="EMBL" id="BMDY01000005">
    <property type="protein sequence ID" value="GGA99676.1"/>
    <property type="molecule type" value="Genomic_DNA"/>
</dbReference>
<proteinExistence type="inferred from homology"/>
<dbReference type="Proteomes" id="UP000651977">
    <property type="component" value="Unassembled WGS sequence"/>
</dbReference>
<evidence type="ECO:0000256" key="3">
    <source>
        <dbReference type="ARBA" id="ARBA00022670"/>
    </source>
</evidence>
<protein>
    <recommendedName>
        <fullName evidence="11">Murein endopeptidase K</fullName>
    </recommendedName>
</protein>
<dbReference type="InterPro" id="IPR009045">
    <property type="entry name" value="Zn_M74/Hedgehog-like"/>
</dbReference>
<comment type="cofactor">
    <cofactor evidence="1">
        <name>Zn(2+)</name>
        <dbReference type="ChEBI" id="CHEBI:29105"/>
    </cofactor>
</comment>
<comment type="similarity">
    <text evidence="10">Belongs to the peptidase M15 family.</text>
</comment>
<keyword evidence="8" id="KW-0482">Metalloprotease</keyword>
<comment type="caution">
    <text evidence="12">The sequence shown here is derived from an EMBL/GenBank/DDBJ whole genome shotgun (WGS) entry which is preliminary data.</text>
</comment>
<keyword evidence="7" id="KW-0862">Zinc</keyword>
<evidence type="ECO:0000256" key="11">
    <source>
        <dbReference type="ARBA" id="ARBA00093666"/>
    </source>
</evidence>
<evidence type="ECO:0000256" key="8">
    <source>
        <dbReference type="ARBA" id="ARBA00023049"/>
    </source>
</evidence>